<accession>A0ABT7CSU2</accession>
<gene>
    <name evidence="1" type="ORF">QNI19_28100</name>
</gene>
<dbReference type="EMBL" id="JASJOT010000026">
    <property type="protein sequence ID" value="MDJ1496830.1"/>
    <property type="molecule type" value="Genomic_DNA"/>
</dbReference>
<reference evidence="1 2" key="1">
    <citation type="submission" date="2023-05" db="EMBL/GenBank/DDBJ databases">
        <authorList>
            <person name="Zhang X."/>
        </authorList>
    </citation>
    <scope>NUCLEOTIDE SEQUENCE [LARGE SCALE GENOMIC DNA]</scope>
    <source>
        <strain evidence="1 2">DM2B3-1</strain>
    </source>
</reference>
<sequence length="52" mass="5590">MQQTQFVTHANGVNGEALPVQKVMAIAMPPQRGYCPGGIDYWIQAYPKGGGL</sequence>
<organism evidence="1 2">
    <name type="scientific">Xanthocytophaga flava</name>
    <dbReference type="NCBI Taxonomy" id="3048013"/>
    <lineage>
        <taxon>Bacteria</taxon>
        <taxon>Pseudomonadati</taxon>
        <taxon>Bacteroidota</taxon>
        <taxon>Cytophagia</taxon>
        <taxon>Cytophagales</taxon>
        <taxon>Rhodocytophagaceae</taxon>
        <taxon>Xanthocytophaga</taxon>
    </lineage>
</organism>
<dbReference type="Proteomes" id="UP001228581">
    <property type="component" value="Unassembled WGS sequence"/>
</dbReference>
<evidence type="ECO:0000313" key="1">
    <source>
        <dbReference type="EMBL" id="MDJ1496830.1"/>
    </source>
</evidence>
<dbReference type="RefSeq" id="WP_314001918.1">
    <property type="nucleotide sequence ID" value="NZ_JASJOR010000026.1"/>
</dbReference>
<comment type="caution">
    <text evidence="1">The sequence shown here is derived from an EMBL/GenBank/DDBJ whole genome shotgun (WGS) entry which is preliminary data.</text>
</comment>
<keyword evidence="2" id="KW-1185">Reference proteome</keyword>
<proteinExistence type="predicted"/>
<protein>
    <submittedName>
        <fullName evidence="1">Uncharacterized protein</fullName>
    </submittedName>
</protein>
<evidence type="ECO:0000313" key="2">
    <source>
        <dbReference type="Proteomes" id="UP001228581"/>
    </source>
</evidence>
<name>A0ABT7CSU2_9BACT</name>